<dbReference type="RefSeq" id="WP_162845229.1">
    <property type="nucleotide sequence ID" value="NZ_SNZE01000024.1"/>
</dbReference>
<protein>
    <submittedName>
        <fullName evidence="3">Antirestriction protein ArdC</fullName>
    </submittedName>
</protein>
<gene>
    <name evidence="3" type="ORF">DFR44_1247</name>
</gene>
<feature type="domain" description="N-terminal" evidence="1">
    <location>
        <begin position="14"/>
        <end position="134"/>
    </location>
</feature>
<reference evidence="3 4" key="1">
    <citation type="submission" date="2019-03" db="EMBL/GenBank/DDBJ databases">
        <title>Genomic Encyclopedia of Type Strains, Phase IV (KMG-IV): sequencing the most valuable type-strain genomes for metagenomic binning, comparative biology and taxonomic classification.</title>
        <authorList>
            <person name="Goeker M."/>
        </authorList>
    </citation>
    <scope>NUCLEOTIDE SEQUENCE [LARGE SCALE GENOMIC DNA]</scope>
    <source>
        <strain evidence="3 4">DSM 102852</strain>
    </source>
</reference>
<dbReference type="Pfam" id="PF08401">
    <property type="entry name" value="ArdcN"/>
    <property type="match status" value="1"/>
</dbReference>
<evidence type="ECO:0000313" key="3">
    <source>
        <dbReference type="EMBL" id="TDR30231.1"/>
    </source>
</evidence>
<comment type="caution">
    <text evidence="3">The sequence shown here is derived from an EMBL/GenBank/DDBJ whole genome shotgun (WGS) entry which is preliminary data.</text>
</comment>
<sequence>MTTTKHMAQAVKRDIHQEVTDQIIAMLEDCGEYEQAWVNPFPTFRPQNPISGNVYRGVNVLILGAAALRKRYPVNLWMTFKQALENGTPVKPGERSTYVVRYGVYDKTIESEDDVDTSETLTEMKMFLKYYPVFNVSQLDGYVIPEIQTQGTGFLEGIDAAERLLNDSGANWVEQKGNVAFYSPEKDCITLPMRSQFKSAEGFYSVALHELVHWTGHSSRLNRNFTRMRFGNHNYAFEELVAEIGAAFLCGAIGIEAKTLPNHAAYIKSWLEVLRNDKKAIFTAAAQAQKAFDLLTESAVSLNSKAA</sequence>
<dbReference type="PIRSF" id="PIRSF037112">
    <property type="entry name" value="Antirestriction_ArdC"/>
    <property type="match status" value="1"/>
</dbReference>
<name>A0A4R6Y1D7_9BURK</name>
<dbReference type="Pfam" id="PF18818">
    <property type="entry name" value="MPTase-PolyVal"/>
    <property type="match status" value="1"/>
</dbReference>
<dbReference type="GO" id="GO:0003697">
    <property type="term" value="F:single-stranded DNA binding"/>
    <property type="evidence" value="ECO:0007669"/>
    <property type="project" value="InterPro"/>
</dbReference>
<dbReference type="EMBL" id="SNZE01000024">
    <property type="protein sequence ID" value="TDR30231.1"/>
    <property type="molecule type" value="Genomic_DNA"/>
</dbReference>
<evidence type="ECO:0000259" key="1">
    <source>
        <dbReference type="Pfam" id="PF08401"/>
    </source>
</evidence>
<evidence type="ECO:0000313" key="4">
    <source>
        <dbReference type="Proteomes" id="UP000294480"/>
    </source>
</evidence>
<accession>A0A4R6Y1D7</accession>
<keyword evidence="4" id="KW-1185">Reference proteome</keyword>
<proteinExistence type="predicted"/>
<organism evidence="3 4">
    <name type="scientific">Hydromonas duriensis</name>
    <dbReference type="NCBI Taxonomy" id="1527608"/>
    <lineage>
        <taxon>Bacteria</taxon>
        <taxon>Pseudomonadati</taxon>
        <taxon>Pseudomonadota</taxon>
        <taxon>Betaproteobacteria</taxon>
        <taxon>Burkholderiales</taxon>
        <taxon>Burkholderiaceae</taxon>
        <taxon>Hydromonas</taxon>
    </lineage>
</organism>
<dbReference type="InterPro" id="IPR013610">
    <property type="entry name" value="ArdC_N"/>
</dbReference>
<dbReference type="InterPro" id="IPR041459">
    <property type="entry name" value="MPTase-PolyVal"/>
</dbReference>
<feature type="domain" description="Polyvalent protein metallopeptidase" evidence="2">
    <location>
        <begin position="160"/>
        <end position="287"/>
    </location>
</feature>
<dbReference type="InterPro" id="IPR017113">
    <property type="entry name" value="Antirestriction_ArdC"/>
</dbReference>
<dbReference type="AlphaFoldDB" id="A0A4R6Y1D7"/>
<evidence type="ECO:0000259" key="2">
    <source>
        <dbReference type="Pfam" id="PF18818"/>
    </source>
</evidence>
<dbReference type="Proteomes" id="UP000294480">
    <property type="component" value="Unassembled WGS sequence"/>
</dbReference>